<dbReference type="SMART" id="SM00579">
    <property type="entry name" value="FBD"/>
    <property type="match status" value="1"/>
</dbReference>
<evidence type="ECO:0000313" key="3">
    <source>
        <dbReference type="Proteomes" id="UP001457282"/>
    </source>
</evidence>
<dbReference type="SUPFAM" id="SSF52047">
    <property type="entry name" value="RNI-like"/>
    <property type="match status" value="1"/>
</dbReference>
<evidence type="ECO:0000259" key="1">
    <source>
        <dbReference type="PROSITE" id="PS50181"/>
    </source>
</evidence>
<reference evidence="2 3" key="1">
    <citation type="journal article" date="2023" name="G3 (Bethesda)">
        <title>A chromosome-length genome assembly and annotation of blackberry (Rubus argutus, cv. 'Hillquist').</title>
        <authorList>
            <person name="Bruna T."/>
            <person name="Aryal R."/>
            <person name="Dudchenko O."/>
            <person name="Sargent D.J."/>
            <person name="Mead D."/>
            <person name="Buti M."/>
            <person name="Cavallini A."/>
            <person name="Hytonen T."/>
            <person name="Andres J."/>
            <person name="Pham M."/>
            <person name="Weisz D."/>
            <person name="Mascagni F."/>
            <person name="Usai G."/>
            <person name="Natali L."/>
            <person name="Bassil N."/>
            <person name="Fernandez G.E."/>
            <person name="Lomsadze A."/>
            <person name="Armour M."/>
            <person name="Olukolu B."/>
            <person name="Poorten T."/>
            <person name="Britton C."/>
            <person name="Davik J."/>
            <person name="Ashrafi H."/>
            <person name="Aiden E.L."/>
            <person name="Borodovsky M."/>
            <person name="Worthington M."/>
        </authorList>
    </citation>
    <scope>NUCLEOTIDE SEQUENCE [LARGE SCALE GENOMIC DNA]</scope>
    <source>
        <strain evidence="2">PI 553951</strain>
    </source>
</reference>
<dbReference type="Gene3D" id="3.80.10.10">
    <property type="entry name" value="Ribonuclease Inhibitor"/>
    <property type="match status" value="1"/>
</dbReference>
<dbReference type="InterPro" id="IPR053781">
    <property type="entry name" value="F-box_AtFBL13-like"/>
</dbReference>
<dbReference type="CDD" id="cd22160">
    <property type="entry name" value="F-box_AtFBL13-like"/>
    <property type="match status" value="1"/>
</dbReference>
<sequence length="407" mass="46503">MKRGLDRLGNLPCDVLEQVLSCLPIKEAVRTSVLSRKWRYRWAMLSYLVFDEQCESTLDHSAFVNIVDRVLLLHIGPIYMFKLSHDSLRATSDIDRWILQLSRNSIKEFILDIWRGNPYAIPSCLFSCQEIIHLELSGCLLKPLPTFKGFRSLKSIDMEDVTLPQDVFENLIVCSPLLESLSLVNWHGFTHLKINAPNLQFLFIEGVFEDIALENTSNLTGAIISLDENDDQGHVVGSSSNLLKFNVHLPQVQILQIKDYFLKYLAVGALPRMLPKPYLYLKFLCIDIFFDDLEEILAALCLLRSSPALQELKLLSLHKDKGVVREVKSWLDDNQSRQLSQLRLVEIADFHGTKAELDFIRFLLLSLPLLESMIVTPTSEDGSSDILKKLVRFKRASVDAEIIYLDP</sequence>
<dbReference type="Proteomes" id="UP001457282">
    <property type="component" value="Unassembled WGS sequence"/>
</dbReference>
<comment type="caution">
    <text evidence="2">The sequence shown here is derived from an EMBL/GenBank/DDBJ whole genome shotgun (WGS) entry which is preliminary data.</text>
</comment>
<dbReference type="InterPro" id="IPR032675">
    <property type="entry name" value="LRR_dom_sf"/>
</dbReference>
<gene>
    <name evidence="2" type="ORF">M0R45_024910</name>
</gene>
<dbReference type="InterPro" id="IPR036047">
    <property type="entry name" value="F-box-like_dom_sf"/>
</dbReference>
<dbReference type="SUPFAM" id="SSF81383">
    <property type="entry name" value="F-box domain"/>
    <property type="match status" value="1"/>
</dbReference>
<dbReference type="InterPro" id="IPR006566">
    <property type="entry name" value="FBD"/>
</dbReference>
<evidence type="ECO:0000313" key="2">
    <source>
        <dbReference type="EMBL" id="KAK9927741.1"/>
    </source>
</evidence>
<dbReference type="PANTHER" id="PTHR31639">
    <property type="entry name" value="F-BOX PROTEIN-LIKE"/>
    <property type="match status" value="1"/>
</dbReference>
<proteinExistence type="predicted"/>
<dbReference type="PROSITE" id="PS50181">
    <property type="entry name" value="FBOX"/>
    <property type="match status" value="1"/>
</dbReference>
<dbReference type="InterPro" id="IPR001810">
    <property type="entry name" value="F-box_dom"/>
</dbReference>
<organism evidence="2 3">
    <name type="scientific">Rubus argutus</name>
    <name type="common">Southern blackberry</name>
    <dbReference type="NCBI Taxonomy" id="59490"/>
    <lineage>
        <taxon>Eukaryota</taxon>
        <taxon>Viridiplantae</taxon>
        <taxon>Streptophyta</taxon>
        <taxon>Embryophyta</taxon>
        <taxon>Tracheophyta</taxon>
        <taxon>Spermatophyta</taxon>
        <taxon>Magnoliopsida</taxon>
        <taxon>eudicotyledons</taxon>
        <taxon>Gunneridae</taxon>
        <taxon>Pentapetalae</taxon>
        <taxon>rosids</taxon>
        <taxon>fabids</taxon>
        <taxon>Rosales</taxon>
        <taxon>Rosaceae</taxon>
        <taxon>Rosoideae</taxon>
        <taxon>Rosoideae incertae sedis</taxon>
        <taxon>Rubus</taxon>
    </lineage>
</organism>
<dbReference type="Pfam" id="PF00646">
    <property type="entry name" value="F-box"/>
    <property type="match status" value="1"/>
</dbReference>
<dbReference type="Pfam" id="PF24758">
    <property type="entry name" value="LRR_At5g56370"/>
    <property type="match status" value="1"/>
</dbReference>
<keyword evidence="3" id="KW-1185">Reference proteome</keyword>
<dbReference type="AlphaFoldDB" id="A0AAW1WUH6"/>
<dbReference type="InterPro" id="IPR055411">
    <property type="entry name" value="LRR_FXL15/At3g58940/PEG3-like"/>
</dbReference>
<name>A0AAW1WUH6_RUBAR</name>
<dbReference type="PANTHER" id="PTHR31639:SF93">
    <property type="entry name" value="F-BOX_FBD_LRR PROTEIN"/>
    <property type="match status" value="1"/>
</dbReference>
<feature type="domain" description="F-box" evidence="1">
    <location>
        <begin position="5"/>
        <end position="39"/>
    </location>
</feature>
<protein>
    <recommendedName>
        <fullName evidence="1">F-box domain-containing protein</fullName>
    </recommendedName>
</protein>
<dbReference type="EMBL" id="JBEDUW010000005">
    <property type="protein sequence ID" value="KAK9927741.1"/>
    <property type="molecule type" value="Genomic_DNA"/>
</dbReference>
<accession>A0AAW1WUH6</accession>